<name>A2F2X4_TRIV3</name>
<proteinExistence type="predicted"/>
<dbReference type="KEGG" id="tva:4758589"/>
<accession>A2F2X4</accession>
<keyword evidence="4" id="KW-1185">Reference proteome</keyword>
<protein>
    <recommendedName>
        <fullName evidence="2">SAM domain-containing protein</fullName>
    </recommendedName>
</protein>
<dbReference type="OrthoDB" id="539213at2759"/>
<dbReference type="PANTHER" id="PTHR13555">
    <property type="entry name" value="C2H2 ZINC FINGER CGI-62-RELATED"/>
    <property type="match status" value="1"/>
</dbReference>
<dbReference type="InterPro" id="IPR013761">
    <property type="entry name" value="SAM/pointed_sf"/>
</dbReference>
<feature type="compositionally biased region" description="Polar residues" evidence="1">
    <location>
        <begin position="74"/>
        <end position="83"/>
    </location>
</feature>
<dbReference type="EMBL" id="DS113590">
    <property type="protein sequence ID" value="EAY00767.1"/>
    <property type="molecule type" value="Genomic_DNA"/>
</dbReference>
<dbReference type="Gene3D" id="1.10.150.50">
    <property type="entry name" value="Transcription Factor, Ets-1"/>
    <property type="match status" value="1"/>
</dbReference>
<dbReference type="AlphaFoldDB" id="A2F2X4"/>
<dbReference type="SMR" id="A2F2X4"/>
<sequence>MSGEDLDVDGVAEALEKAGFSNAVQYFRDAEIKGVVLPLITDEHLKEMGVGPVGTRLLILRWIRKTFGVYRNSPPSVTVSQRSLPPADMDDGDQDLEFAAPPTAAPKMGGGQPRPSSVKPKTASGSRGPPPQQQDAPKEVPKWQRDHDKMVESIRAARRYAKYQADLEAGKAVGPPPELPPIEEPPDLVQCPTCGRKMSEEAARHHFPVCERMAMNKTYSAPKRR</sequence>
<reference evidence="3" key="1">
    <citation type="submission" date="2006-10" db="EMBL/GenBank/DDBJ databases">
        <authorList>
            <person name="Amadeo P."/>
            <person name="Zhao Q."/>
            <person name="Wortman J."/>
            <person name="Fraser-Liggett C."/>
            <person name="Carlton J."/>
        </authorList>
    </citation>
    <scope>NUCLEOTIDE SEQUENCE</scope>
    <source>
        <strain evidence="3">G3</strain>
    </source>
</reference>
<evidence type="ECO:0000256" key="1">
    <source>
        <dbReference type="SAM" id="MobiDB-lite"/>
    </source>
</evidence>
<dbReference type="Pfam" id="PF07647">
    <property type="entry name" value="SAM_2"/>
    <property type="match status" value="1"/>
</dbReference>
<evidence type="ECO:0000313" key="4">
    <source>
        <dbReference type="Proteomes" id="UP000001542"/>
    </source>
</evidence>
<feature type="region of interest" description="Disordered" evidence="1">
    <location>
        <begin position="74"/>
        <end position="146"/>
    </location>
</feature>
<feature type="compositionally biased region" description="Basic and acidic residues" evidence="1">
    <location>
        <begin position="136"/>
        <end position="146"/>
    </location>
</feature>
<dbReference type="PANTHER" id="PTHR13555:SF5">
    <property type="entry name" value="ZINC-FINGER OF A C2HC-TYPE"/>
    <property type="match status" value="1"/>
</dbReference>
<dbReference type="VEuPathDB" id="TrichDB:TVAG_096780"/>
<dbReference type="InterPro" id="IPR026319">
    <property type="entry name" value="ZC2HC1A/B-like"/>
</dbReference>
<dbReference type="CDD" id="cd09487">
    <property type="entry name" value="SAM_superfamily"/>
    <property type="match status" value="1"/>
</dbReference>
<dbReference type="Proteomes" id="UP000001542">
    <property type="component" value="Unassembled WGS sequence"/>
</dbReference>
<evidence type="ECO:0000259" key="2">
    <source>
        <dbReference type="PROSITE" id="PS50105"/>
    </source>
</evidence>
<dbReference type="SMART" id="SM00454">
    <property type="entry name" value="SAM"/>
    <property type="match status" value="1"/>
</dbReference>
<evidence type="ECO:0000313" key="3">
    <source>
        <dbReference type="EMBL" id="EAY00767.1"/>
    </source>
</evidence>
<dbReference type="SUPFAM" id="SSF47769">
    <property type="entry name" value="SAM/Pointed domain"/>
    <property type="match status" value="1"/>
</dbReference>
<dbReference type="PROSITE" id="PS50105">
    <property type="entry name" value="SAM_DOMAIN"/>
    <property type="match status" value="1"/>
</dbReference>
<dbReference type="InParanoid" id="A2F2X4"/>
<organism evidence="3 4">
    <name type="scientific">Trichomonas vaginalis (strain ATCC PRA-98 / G3)</name>
    <dbReference type="NCBI Taxonomy" id="412133"/>
    <lineage>
        <taxon>Eukaryota</taxon>
        <taxon>Metamonada</taxon>
        <taxon>Parabasalia</taxon>
        <taxon>Trichomonadida</taxon>
        <taxon>Trichomonadidae</taxon>
        <taxon>Trichomonas</taxon>
    </lineage>
</organism>
<dbReference type="VEuPathDB" id="TrichDB:TVAGG3_0342260"/>
<feature type="domain" description="SAM" evidence="2">
    <location>
        <begin position="6"/>
        <end position="64"/>
    </location>
</feature>
<dbReference type="RefSeq" id="XP_001313696.1">
    <property type="nucleotide sequence ID" value="XM_001313695.1"/>
</dbReference>
<gene>
    <name evidence="3" type="ORF">TVAG_096780</name>
</gene>
<reference evidence="3" key="2">
    <citation type="journal article" date="2007" name="Science">
        <title>Draft genome sequence of the sexually transmitted pathogen Trichomonas vaginalis.</title>
        <authorList>
            <person name="Carlton J.M."/>
            <person name="Hirt R.P."/>
            <person name="Silva J.C."/>
            <person name="Delcher A.L."/>
            <person name="Schatz M."/>
            <person name="Zhao Q."/>
            <person name="Wortman J.R."/>
            <person name="Bidwell S.L."/>
            <person name="Alsmark U.C.M."/>
            <person name="Besteiro S."/>
            <person name="Sicheritz-Ponten T."/>
            <person name="Noel C.J."/>
            <person name="Dacks J.B."/>
            <person name="Foster P.G."/>
            <person name="Simillion C."/>
            <person name="Van de Peer Y."/>
            <person name="Miranda-Saavedra D."/>
            <person name="Barton G.J."/>
            <person name="Westrop G.D."/>
            <person name="Mueller S."/>
            <person name="Dessi D."/>
            <person name="Fiori P.L."/>
            <person name="Ren Q."/>
            <person name="Paulsen I."/>
            <person name="Zhang H."/>
            <person name="Bastida-Corcuera F.D."/>
            <person name="Simoes-Barbosa A."/>
            <person name="Brown M.T."/>
            <person name="Hayes R.D."/>
            <person name="Mukherjee M."/>
            <person name="Okumura C.Y."/>
            <person name="Schneider R."/>
            <person name="Smith A.J."/>
            <person name="Vanacova S."/>
            <person name="Villalvazo M."/>
            <person name="Haas B.J."/>
            <person name="Pertea M."/>
            <person name="Feldblyum T.V."/>
            <person name="Utterback T.R."/>
            <person name="Shu C.L."/>
            <person name="Osoegawa K."/>
            <person name="de Jong P.J."/>
            <person name="Hrdy I."/>
            <person name="Horvathova L."/>
            <person name="Zubacova Z."/>
            <person name="Dolezal P."/>
            <person name="Malik S.B."/>
            <person name="Logsdon J.M. Jr."/>
            <person name="Henze K."/>
            <person name="Gupta A."/>
            <person name="Wang C.C."/>
            <person name="Dunne R.L."/>
            <person name="Upcroft J.A."/>
            <person name="Upcroft P."/>
            <person name="White O."/>
            <person name="Salzberg S.L."/>
            <person name="Tang P."/>
            <person name="Chiu C.-H."/>
            <person name="Lee Y.-S."/>
            <person name="Embley T.M."/>
            <person name="Coombs G.H."/>
            <person name="Mottram J.C."/>
            <person name="Tachezy J."/>
            <person name="Fraser-Liggett C.M."/>
            <person name="Johnson P.J."/>
        </authorList>
    </citation>
    <scope>NUCLEOTIDE SEQUENCE [LARGE SCALE GENOMIC DNA]</scope>
    <source>
        <strain evidence="3">G3</strain>
    </source>
</reference>
<dbReference type="InterPro" id="IPR001660">
    <property type="entry name" value="SAM"/>
</dbReference>